<keyword evidence="2" id="KW-1185">Reference proteome</keyword>
<dbReference type="STRING" id="66969.Lwal_3227"/>
<dbReference type="Proteomes" id="UP000054729">
    <property type="component" value="Unassembled WGS sequence"/>
</dbReference>
<evidence type="ECO:0000313" key="2">
    <source>
        <dbReference type="Proteomes" id="UP000054729"/>
    </source>
</evidence>
<dbReference type="EMBL" id="LNZB01000060">
    <property type="protein sequence ID" value="KTD75186.1"/>
    <property type="molecule type" value="Genomic_DNA"/>
</dbReference>
<name>A0A0W1A1D3_9GAMM</name>
<proteinExistence type="predicted"/>
<keyword evidence="1" id="KW-0378">Hydrolase</keyword>
<organism evidence="1 2">
    <name type="scientific">Legionella waltersii</name>
    <dbReference type="NCBI Taxonomy" id="66969"/>
    <lineage>
        <taxon>Bacteria</taxon>
        <taxon>Pseudomonadati</taxon>
        <taxon>Pseudomonadota</taxon>
        <taxon>Gammaproteobacteria</taxon>
        <taxon>Legionellales</taxon>
        <taxon>Legionellaceae</taxon>
        <taxon>Legionella</taxon>
    </lineage>
</organism>
<dbReference type="PATRIC" id="fig|66969.6.peg.3516"/>
<protein>
    <submittedName>
        <fullName evidence="1">Membrane-associated, metal-dependent hydrolase</fullName>
    </submittedName>
</protein>
<comment type="caution">
    <text evidence="1">The sequence shown here is derived from an EMBL/GenBank/DDBJ whole genome shotgun (WGS) entry which is preliminary data.</text>
</comment>
<reference evidence="1 2" key="1">
    <citation type="submission" date="2015-11" db="EMBL/GenBank/DDBJ databases">
        <title>Genomic analysis of 38 Legionella species identifies large and diverse effector repertoires.</title>
        <authorList>
            <person name="Burstein D."/>
            <person name="Amaro F."/>
            <person name="Zusman T."/>
            <person name="Lifshitz Z."/>
            <person name="Cohen O."/>
            <person name="Gilbert J.A."/>
            <person name="Pupko T."/>
            <person name="Shuman H.A."/>
            <person name="Segal G."/>
        </authorList>
    </citation>
    <scope>NUCLEOTIDE SEQUENCE [LARGE SCALE GENOMIC DNA]</scope>
    <source>
        <strain evidence="1 2">ATCC 51914</strain>
    </source>
</reference>
<accession>A0A0W1A1D3</accession>
<sequence>MEPAYISMSDFSLQGQYDMDIHQLTGIFCEIDDFCNMFDAYTQNYMLTGPMKGKRGPSCTLAISEIMTILVMFQSSRVRDFKNFYSGLLCLYYKGYFPNLPSYERFVHLMQRAMFPLNVFTQLKAGQQTGIYYIDSSCLPVCHCIFPP</sequence>
<evidence type="ECO:0000313" key="1">
    <source>
        <dbReference type="EMBL" id="KTD75186.1"/>
    </source>
</evidence>
<dbReference type="GO" id="GO:0016787">
    <property type="term" value="F:hydrolase activity"/>
    <property type="evidence" value="ECO:0007669"/>
    <property type="project" value="UniProtKB-KW"/>
</dbReference>
<gene>
    <name evidence="1" type="ORF">Lwal_3227</name>
</gene>
<dbReference type="AlphaFoldDB" id="A0A0W1A1D3"/>